<dbReference type="GO" id="GO:0009252">
    <property type="term" value="P:peptidoglycan biosynthetic process"/>
    <property type="evidence" value="ECO:0007669"/>
    <property type="project" value="TreeGrafter"/>
</dbReference>
<dbReference type="InterPro" id="IPR029066">
    <property type="entry name" value="PLP-binding_barrel"/>
</dbReference>
<dbReference type="GO" id="GO:0030170">
    <property type="term" value="F:pyridoxal phosphate binding"/>
    <property type="evidence" value="ECO:0007669"/>
    <property type="project" value="TreeGrafter"/>
</dbReference>
<protein>
    <submittedName>
        <fullName evidence="6">Diaminopimelate epimerase</fullName>
        <ecNumber evidence="6">5.1.1.1</ecNumber>
        <ecNumber evidence="6">5.1.1.7</ecNumber>
    </submittedName>
</protein>
<proteinExistence type="predicted"/>
<dbReference type="PANTHER" id="PTHR30511">
    <property type="entry name" value="ALANINE RACEMASE"/>
    <property type="match status" value="1"/>
</dbReference>
<evidence type="ECO:0000259" key="5">
    <source>
        <dbReference type="Pfam" id="PF01168"/>
    </source>
</evidence>
<comment type="cofactor">
    <cofactor evidence="1 4">
        <name>pyridoxal 5'-phosphate</name>
        <dbReference type="ChEBI" id="CHEBI:597326"/>
    </cofactor>
</comment>
<dbReference type="EC" id="5.1.1.7" evidence="6"/>
<dbReference type="AlphaFoldDB" id="A0A380E143"/>
<feature type="domain" description="Alanine racemase N-terminal" evidence="5">
    <location>
        <begin position="20"/>
        <end position="167"/>
    </location>
</feature>
<keyword evidence="2 4" id="KW-0663">Pyridoxal phosphate</keyword>
<dbReference type="PANTHER" id="PTHR30511:SF0">
    <property type="entry name" value="ALANINE RACEMASE, CATABOLIC-RELATED"/>
    <property type="match status" value="1"/>
</dbReference>
<gene>
    <name evidence="6" type="primary">alr2_1</name>
    <name evidence="6" type="ORF">NCTC5664_03205</name>
</gene>
<organism evidence="6 7">
    <name type="scientific">Staphylococcus aureus</name>
    <dbReference type="NCBI Taxonomy" id="1280"/>
    <lineage>
        <taxon>Bacteria</taxon>
        <taxon>Bacillati</taxon>
        <taxon>Bacillota</taxon>
        <taxon>Bacilli</taxon>
        <taxon>Bacillales</taxon>
        <taxon>Staphylococcaceae</taxon>
        <taxon>Staphylococcus</taxon>
    </lineage>
</organism>
<feature type="modified residue" description="N6-(pyridoxal phosphate)lysine" evidence="4">
    <location>
        <position position="30"/>
    </location>
</feature>
<dbReference type="Pfam" id="PF01168">
    <property type="entry name" value="Ala_racemase_N"/>
    <property type="match status" value="1"/>
</dbReference>
<sequence length="188" mass="21866">MTATWSVNKKIFLQNAITVKNNQPLMAVVKNNAYHYDLEFAVTQFIHAGIDTFSTTSLREAIQIRQLAPDATIFLMNAVYEFDLVREHQIHMTLPSLTYYYNHKNDLAGIHVHLEFENLLHRSGFKDLNEIKEVLKDHHQNQNAKMIISGLWTHFGYADEFDVSDYNMNVHNGWKLLKHSYLKVISST</sequence>
<dbReference type="GO" id="GO:0030632">
    <property type="term" value="P:D-alanine biosynthetic process"/>
    <property type="evidence" value="ECO:0007669"/>
    <property type="project" value="TreeGrafter"/>
</dbReference>
<dbReference type="Gene3D" id="3.20.20.10">
    <property type="entry name" value="Alanine racemase"/>
    <property type="match status" value="1"/>
</dbReference>
<dbReference type="PRINTS" id="PR00992">
    <property type="entry name" value="ALARACEMASE"/>
</dbReference>
<keyword evidence="3 6" id="KW-0413">Isomerase</keyword>
<evidence type="ECO:0000313" key="6">
    <source>
        <dbReference type="EMBL" id="SUK93647.1"/>
    </source>
</evidence>
<dbReference type="GO" id="GO:0008784">
    <property type="term" value="F:alanine racemase activity"/>
    <property type="evidence" value="ECO:0007669"/>
    <property type="project" value="UniProtKB-EC"/>
</dbReference>
<dbReference type="GO" id="GO:0005829">
    <property type="term" value="C:cytosol"/>
    <property type="evidence" value="ECO:0007669"/>
    <property type="project" value="TreeGrafter"/>
</dbReference>
<name>A0A380E143_STAAU</name>
<dbReference type="GO" id="GO:0008837">
    <property type="term" value="F:diaminopimelate epimerase activity"/>
    <property type="evidence" value="ECO:0007669"/>
    <property type="project" value="UniProtKB-EC"/>
</dbReference>
<dbReference type="InterPro" id="IPR000821">
    <property type="entry name" value="Ala_racemase"/>
</dbReference>
<evidence type="ECO:0000256" key="1">
    <source>
        <dbReference type="ARBA" id="ARBA00001933"/>
    </source>
</evidence>
<reference evidence="6 7" key="1">
    <citation type="submission" date="2018-06" db="EMBL/GenBank/DDBJ databases">
        <authorList>
            <consortium name="Pathogen Informatics"/>
            <person name="Doyle S."/>
        </authorList>
    </citation>
    <scope>NUCLEOTIDE SEQUENCE [LARGE SCALE GENOMIC DNA]</scope>
    <source>
        <strain evidence="6 7">NCTC5664</strain>
    </source>
</reference>
<evidence type="ECO:0000313" key="7">
    <source>
        <dbReference type="Proteomes" id="UP000254502"/>
    </source>
</evidence>
<dbReference type="SUPFAM" id="SSF51419">
    <property type="entry name" value="PLP-binding barrel"/>
    <property type="match status" value="1"/>
</dbReference>
<dbReference type="Proteomes" id="UP000254502">
    <property type="component" value="Unassembled WGS sequence"/>
</dbReference>
<dbReference type="InterPro" id="IPR001608">
    <property type="entry name" value="Ala_racemase_N"/>
</dbReference>
<evidence type="ECO:0000256" key="4">
    <source>
        <dbReference type="PIRSR" id="PIRSR600821-50"/>
    </source>
</evidence>
<evidence type="ECO:0000256" key="2">
    <source>
        <dbReference type="ARBA" id="ARBA00022898"/>
    </source>
</evidence>
<accession>A0A380E143</accession>
<evidence type="ECO:0000256" key="3">
    <source>
        <dbReference type="ARBA" id="ARBA00023235"/>
    </source>
</evidence>
<dbReference type="EC" id="5.1.1.1" evidence="6"/>
<dbReference type="EMBL" id="UHAQ01000004">
    <property type="protein sequence ID" value="SUK93647.1"/>
    <property type="molecule type" value="Genomic_DNA"/>
</dbReference>